<dbReference type="Proteomes" id="UP000001400">
    <property type="component" value="Chromosome"/>
</dbReference>
<evidence type="ECO:0000313" key="1">
    <source>
        <dbReference type="EMBL" id="ADD08921.1"/>
    </source>
</evidence>
<dbReference type="RefSeq" id="WP_012997339.1">
    <property type="nucleotide sequence ID" value="NC_013926.1"/>
</dbReference>
<dbReference type="KEGG" id="abi:Aboo_1112"/>
<proteinExistence type="predicted"/>
<name>D3T9Z2_ACIB4</name>
<accession>D3T9Z2</accession>
<dbReference type="HOGENOM" id="CLU_1640063_0_0_2"/>
<organism evidence="1 2">
    <name type="scientific">Aciduliprofundum boonei (strain DSM 19572 / T469)</name>
    <dbReference type="NCBI Taxonomy" id="439481"/>
    <lineage>
        <taxon>Archaea</taxon>
        <taxon>Methanobacteriati</taxon>
        <taxon>Thermoplasmatota</taxon>
        <taxon>DHVE2 group</taxon>
        <taxon>Candidatus Aciduliprofundum</taxon>
    </lineage>
</organism>
<sequence>MKVKVMKPRFKPKESTNFVLYPYHIFHIRLHYKRLGLKDKIFNYFGYIDLYRFGAERGDSFIGIEEWDVDEKSVMKAVVTDYDEIKNFAMKKAVEWGALRIVSWWHPLVEIVREERAYKIFWVYRRGAESFVMDSFNGQEFPINSLLNNTGCVRKTKIKRKKSRN</sequence>
<reference evidence="1" key="1">
    <citation type="submission" date="2010-02" db="EMBL/GenBank/DDBJ databases">
        <title>Complete sequence of Aciduliprofundum boonei T469.</title>
        <authorList>
            <consortium name="US DOE Joint Genome Institute"/>
            <person name="Lucas S."/>
            <person name="Copeland A."/>
            <person name="Lapidus A."/>
            <person name="Cheng J.-F."/>
            <person name="Bruce D."/>
            <person name="Goodwin L."/>
            <person name="Pitluck S."/>
            <person name="Saunders E."/>
            <person name="Detter J.C."/>
            <person name="Han C."/>
            <person name="Tapia R."/>
            <person name="Land M."/>
            <person name="Hauser L."/>
            <person name="Kyrpides N."/>
            <person name="Mikhailova N."/>
            <person name="Flores G."/>
            <person name="Reysenbach A.-L."/>
            <person name="Woyke T."/>
        </authorList>
    </citation>
    <scope>NUCLEOTIDE SEQUENCE</scope>
    <source>
        <strain evidence="1">T469</strain>
    </source>
</reference>
<dbReference type="EMBL" id="CP001941">
    <property type="protein sequence ID" value="ADD08921.1"/>
    <property type="molecule type" value="Genomic_DNA"/>
</dbReference>
<evidence type="ECO:0000313" key="2">
    <source>
        <dbReference type="Proteomes" id="UP000001400"/>
    </source>
</evidence>
<dbReference type="GeneID" id="8828072"/>
<keyword evidence="2" id="KW-1185">Reference proteome</keyword>
<dbReference type="AlphaFoldDB" id="D3T9Z2"/>
<protein>
    <submittedName>
        <fullName evidence="1">Uncharacterized protein</fullName>
    </submittedName>
</protein>
<gene>
    <name evidence="1" type="ordered locus">Aboo_1112</name>
</gene>